<comment type="caution">
    <text evidence="1">The sequence shown here is derived from an EMBL/GenBank/DDBJ whole genome shotgun (WGS) entry which is preliminary data.</text>
</comment>
<keyword evidence="2" id="KW-1185">Reference proteome</keyword>
<reference evidence="1" key="1">
    <citation type="submission" date="2023-07" db="EMBL/GenBank/DDBJ databases">
        <title>draft genome sequence of fig (Ficus carica).</title>
        <authorList>
            <person name="Takahashi T."/>
            <person name="Nishimura K."/>
        </authorList>
    </citation>
    <scope>NUCLEOTIDE SEQUENCE</scope>
</reference>
<dbReference type="EMBL" id="BTGU01000076">
    <property type="protein sequence ID" value="GMN58225.1"/>
    <property type="molecule type" value="Genomic_DNA"/>
</dbReference>
<name>A0AA88DN62_FICCA</name>
<gene>
    <name evidence="1" type="ORF">TIFTF001_027325</name>
</gene>
<dbReference type="Proteomes" id="UP001187192">
    <property type="component" value="Unassembled WGS sequence"/>
</dbReference>
<dbReference type="AlphaFoldDB" id="A0AA88DN62"/>
<accession>A0AA88DN62</accession>
<evidence type="ECO:0000313" key="1">
    <source>
        <dbReference type="EMBL" id="GMN58225.1"/>
    </source>
</evidence>
<protein>
    <submittedName>
        <fullName evidence="1">Uncharacterized protein</fullName>
    </submittedName>
</protein>
<proteinExistence type="predicted"/>
<sequence length="72" mass="7464">MVWLIDSSAIESSLSAVGGLFGDSGGAGAGVAGFADFLNGGGQSFGCSFNFFYLGKCFREGMLVYSQIHIKI</sequence>
<organism evidence="1 2">
    <name type="scientific">Ficus carica</name>
    <name type="common">Common fig</name>
    <dbReference type="NCBI Taxonomy" id="3494"/>
    <lineage>
        <taxon>Eukaryota</taxon>
        <taxon>Viridiplantae</taxon>
        <taxon>Streptophyta</taxon>
        <taxon>Embryophyta</taxon>
        <taxon>Tracheophyta</taxon>
        <taxon>Spermatophyta</taxon>
        <taxon>Magnoliopsida</taxon>
        <taxon>eudicotyledons</taxon>
        <taxon>Gunneridae</taxon>
        <taxon>Pentapetalae</taxon>
        <taxon>rosids</taxon>
        <taxon>fabids</taxon>
        <taxon>Rosales</taxon>
        <taxon>Moraceae</taxon>
        <taxon>Ficeae</taxon>
        <taxon>Ficus</taxon>
    </lineage>
</organism>
<evidence type="ECO:0000313" key="2">
    <source>
        <dbReference type="Proteomes" id="UP001187192"/>
    </source>
</evidence>